<dbReference type="AlphaFoldDB" id="A0A5C3F3A9"/>
<reference evidence="1 2" key="1">
    <citation type="submission" date="2018-03" db="EMBL/GenBank/DDBJ databases">
        <authorList>
            <person name="Guldener U."/>
        </authorList>
    </citation>
    <scope>NUCLEOTIDE SEQUENCE [LARGE SCALE GENOMIC DNA]</scope>
    <source>
        <strain evidence="1 2">DAOM196992</strain>
    </source>
</reference>
<name>A0A5C3F3A9_9BASI</name>
<gene>
    <name evidence="1" type="ORF">PSFLO_03894</name>
</gene>
<evidence type="ECO:0000313" key="1">
    <source>
        <dbReference type="EMBL" id="SPO38416.1"/>
    </source>
</evidence>
<dbReference type="Proteomes" id="UP000323386">
    <property type="component" value="Unassembled WGS sequence"/>
</dbReference>
<keyword evidence="2" id="KW-1185">Reference proteome</keyword>
<dbReference type="EMBL" id="OOIP01000010">
    <property type="protein sequence ID" value="SPO38416.1"/>
    <property type="molecule type" value="Genomic_DNA"/>
</dbReference>
<sequence length="37" mass="4034">MTLNVGDRVLFNVGRGAEEGIVQGFHIGFRARIDCKG</sequence>
<proteinExistence type="predicted"/>
<protein>
    <submittedName>
        <fullName evidence="1">Uncharacterized protein</fullName>
    </submittedName>
</protein>
<organism evidence="1 2">
    <name type="scientific">Pseudozyma flocculosa</name>
    <dbReference type="NCBI Taxonomy" id="84751"/>
    <lineage>
        <taxon>Eukaryota</taxon>
        <taxon>Fungi</taxon>
        <taxon>Dikarya</taxon>
        <taxon>Basidiomycota</taxon>
        <taxon>Ustilaginomycotina</taxon>
        <taxon>Ustilaginomycetes</taxon>
        <taxon>Ustilaginales</taxon>
        <taxon>Ustilaginaceae</taxon>
        <taxon>Pseudozyma</taxon>
    </lineage>
</organism>
<evidence type="ECO:0000313" key="2">
    <source>
        <dbReference type="Proteomes" id="UP000323386"/>
    </source>
</evidence>
<accession>A0A5C3F3A9</accession>